<dbReference type="Proteomes" id="UP000579647">
    <property type="component" value="Unassembled WGS sequence"/>
</dbReference>
<reference evidence="2 3" key="1">
    <citation type="submission" date="2020-08" db="EMBL/GenBank/DDBJ databases">
        <title>Sequencing the genomes of 1000 actinobacteria strains.</title>
        <authorList>
            <person name="Klenk H.-P."/>
        </authorList>
    </citation>
    <scope>NUCLEOTIDE SEQUENCE [LARGE SCALE GENOMIC DNA]</scope>
    <source>
        <strain evidence="2 3">DSM 44598</strain>
    </source>
</reference>
<gene>
    <name evidence="2" type="ORF">HNR07_004161</name>
</gene>
<evidence type="ECO:0000313" key="3">
    <source>
        <dbReference type="Proteomes" id="UP000579647"/>
    </source>
</evidence>
<dbReference type="AlphaFoldDB" id="A0A840WA63"/>
<sequence>MRPCVTGAPAGVSRTLLPGPEAVVTTVTRAVPRPALRTSSLITSVVLLVILSFPVAAGLSGERDTVALPSHGGVTVPADASAHSGSAAHDGAAANSSDDGRDTAAHEATEEARPYLGSQTVALGPPASTCDQRSVLRDLPDAVPTCALRLAVWDQPWWPLHLPHHDPVPERADAEGLPPTRAPPLTAHTIV</sequence>
<name>A0A840WA63_9ACTN</name>
<protein>
    <submittedName>
        <fullName evidence="2">Uncharacterized protein</fullName>
    </submittedName>
</protein>
<organism evidence="2 3">
    <name type="scientific">Nocardiopsis metallicus</name>
    <dbReference type="NCBI Taxonomy" id="179819"/>
    <lineage>
        <taxon>Bacteria</taxon>
        <taxon>Bacillati</taxon>
        <taxon>Actinomycetota</taxon>
        <taxon>Actinomycetes</taxon>
        <taxon>Streptosporangiales</taxon>
        <taxon>Nocardiopsidaceae</taxon>
        <taxon>Nocardiopsis</taxon>
    </lineage>
</organism>
<evidence type="ECO:0000256" key="1">
    <source>
        <dbReference type="SAM" id="MobiDB-lite"/>
    </source>
</evidence>
<evidence type="ECO:0000313" key="2">
    <source>
        <dbReference type="EMBL" id="MBB5493024.1"/>
    </source>
</evidence>
<comment type="caution">
    <text evidence="2">The sequence shown here is derived from an EMBL/GenBank/DDBJ whole genome shotgun (WGS) entry which is preliminary data.</text>
</comment>
<feature type="region of interest" description="Disordered" evidence="1">
    <location>
        <begin position="77"/>
        <end position="126"/>
    </location>
</feature>
<feature type="compositionally biased region" description="Basic and acidic residues" evidence="1">
    <location>
        <begin position="98"/>
        <end position="113"/>
    </location>
</feature>
<feature type="compositionally biased region" description="Low complexity" evidence="1">
    <location>
        <begin position="78"/>
        <end position="97"/>
    </location>
</feature>
<dbReference type="EMBL" id="JACHDO010000001">
    <property type="protein sequence ID" value="MBB5493024.1"/>
    <property type="molecule type" value="Genomic_DNA"/>
</dbReference>
<keyword evidence="3" id="KW-1185">Reference proteome</keyword>
<proteinExistence type="predicted"/>
<accession>A0A840WA63</accession>
<feature type="region of interest" description="Disordered" evidence="1">
    <location>
        <begin position="172"/>
        <end position="191"/>
    </location>
</feature>